<protein>
    <recommendedName>
        <fullName evidence="4">Stage III sporulation protein AF</fullName>
    </recommendedName>
</protein>
<dbReference type="InterPro" id="IPR014245">
    <property type="entry name" value="Spore_III_AF"/>
</dbReference>
<evidence type="ECO:0000256" key="1">
    <source>
        <dbReference type="SAM" id="Phobius"/>
    </source>
</evidence>
<gene>
    <name evidence="2" type="ORF">FYJ25_09915</name>
</gene>
<reference evidence="2 3" key="1">
    <citation type="submission" date="2019-08" db="EMBL/GenBank/DDBJ databases">
        <title>In-depth cultivation of the pig gut microbiome towards novel bacterial diversity and tailored functional studies.</title>
        <authorList>
            <person name="Wylensek D."/>
            <person name="Hitch T.C.A."/>
            <person name="Clavel T."/>
        </authorList>
    </citation>
    <scope>NUCLEOTIDE SEQUENCE [LARGE SCALE GENOMIC DNA]</scope>
    <source>
        <strain evidence="2 3">BSM-383-APC-4H</strain>
    </source>
</reference>
<comment type="caution">
    <text evidence="2">The sequence shown here is derived from an EMBL/GenBank/DDBJ whole genome shotgun (WGS) entry which is preliminary data.</text>
</comment>
<dbReference type="EMBL" id="VULP01000020">
    <property type="protein sequence ID" value="MSU82645.1"/>
    <property type="molecule type" value="Genomic_DNA"/>
</dbReference>
<evidence type="ECO:0000313" key="2">
    <source>
        <dbReference type="EMBL" id="MSU82645.1"/>
    </source>
</evidence>
<feature type="transmembrane region" description="Helical" evidence="1">
    <location>
        <begin position="47"/>
        <end position="66"/>
    </location>
</feature>
<evidence type="ECO:0000313" key="3">
    <source>
        <dbReference type="Proteomes" id="UP000433359"/>
    </source>
</evidence>
<organism evidence="2 3">
    <name type="scientific">Anaerobutyricum soehngenii</name>
    <dbReference type="NCBI Taxonomy" id="105843"/>
    <lineage>
        <taxon>Bacteria</taxon>
        <taxon>Bacillati</taxon>
        <taxon>Bacillota</taxon>
        <taxon>Clostridia</taxon>
        <taxon>Lachnospirales</taxon>
        <taxon>Lachnospiraceae</taxon>
        <taxon>Anaerobutyricum</taxon>
    </lineage>
</organism>
<dbReference type="Proteomes" id="UP000433359">
    <property type="component" value="Unassembled WGS sequence"/>
</dbReference>
<keyword evidence="1" id="KW-1133">Transmembrane helix</keyword>
<sequence length="196" mass="23191">MKKKKIGEEIGESGNMEYIKSWLKIILYMNILLLLCDNLMQKTAYEKYYRFFSGFLLVLCLLKPVIDFAGTEPYFYASFLQKEWQSERNRMKYSKELSEVEAVVQKECEAAYKKQIEEVAEQYGISVKKVTFRWDSAKEHIKKLEIEGSLKTLQNEKYKKSEKQIGSVQTETVEKIKKIMMQLYNLKKSDIQIEVE</sequence>
<name>A0A6N7YG34_9FIRM</name>
<accession>A0A6N7YG34</accession>
<evidence type="ECO:0008006" key="4">
    <source>
        <dbReference type="Google" id="ProtNLM"/>
    </source>
</evidence>
<keyword evidence="1" id="KW-0812">Transmembrane</keyword>
<proteinExistence type="predicted"/>
<dbReference type="Pfam" id="PF09581">
    <property type="entry name" value="Spore_III_AF"/>
    <property type="match status" value="1"/>
</dbReference>
<keyword evidence="1" id="KW-0472">Membrane</keyword>
<dbReference type="AlphaFoldDB" id="A0A6N7YG34"/>